<dbReference type="Gene3D" id="3.30.565.10">
    <property type="entry name" value="Histidine kinase-like ATPase, C-terminal domain"/>
    <property type="match status" value="1"/>
</dbReference>
<dbReference type="PANTHER" id="PTHR24421:SF10">
    <property type="entry name" value="NITRATE_NITRITE SENSOR PROTEIN NARQ"/>
    <property type="match status" value="1"/>
</dbReference>
<feature type="transmembrane region" description="Helical" evidence="9">
    <location>
        <begin position="98"/>
        <end position="120"/>
    </location>
</feature>
<evidence type="ECO:0000256" key="1">
    <source>
        <dbReference type="ARBA" id="ARBA00000085"/>
    </source>
</evidence>
<dbReference type="Gene3D" id="1.20.5.1930">
    <property type="match status" value="1"/>
</dbReference>
<keyword evidence="8" id="KW-0902">Two-component regulatory system</keyword>
<protein>
    <recommendedName>
        <fullName evidence="2">histidine kinase</fullName>
        <ecNumber evidence="2">2.7.13.3</ecNumber>
    </recommendedName>
</protein>
<feature type="transmembrane region" description="Helical" evidence="9">
    <location>
        <begin position="247"/>
        <end position="271"/>
    </location>
</feature>
<dbReference type="SUPFAM" id="SSF55874">
    <property type="entry name" value="ATPase domain of HSP90 chaperone/DNA topoisomerase II/histidine kinase"/>
    <property type="match status" value="1"/>
</dbReference>
<evidence type="ECO:0000256" key="8">
    <source>
        <dbReference type="ARBA" id="ARBA00023012"/>
    </source>
</evidence>
<dbReference type="EMBL" id="JAPFQL010000089">
    <property type="protein sequence ID" value="MDC5698872.1"/>
    <property type="molecule type" value="Genomic_DNA"/>
</dbReference>
<keyword evidence="7" id="KW-0067">ATP-binding</keyword>
<feature type="domain" description="Histidine kinase/HSP90-like ATPase" evidence="10">
    <location>
        <begin position="458"/>
        <end position="543"/>
    </location>
</feature>
<keyword evidence="3" id="KW-0597">Phosphoprotein</keyword>
<evidence type="ECO:0000313" key="12">
    <source>
        <dbReference type="EMBL" id="MDC5698872.1"/>
    </source>
</evidence>
<comment type="catalytic activity">
    <reaction evidence="1">
        <text>ATP + protein L-histidine = ADP + protein N-phospho-L-histidine.</text>
        <dbReference type="EC" id="2.7.13.3"/>
    </reaction>
</comment>
<dbReference type="InterPro" id="IPR036890">
    <property type="entry name" value="HATPase_C_sf"/>
</dbReference>
<keyword evidence="4" id="KW-0808">Transferase</keyword>
<dbReference type="Proteomes" id="UP001150259">
    <property type="component" value="Unassembled WGS sequence"/>
</dbReference>
<evidence type="ECO:0000259" key="11">
    <source>
        <dbReference type="Pfam" id="PF07730"/>
    </source>
</evidence>
<dbReference type="EC" id="2.7.13.3" evidence="2"/>
<comment type="caution">
    <text evidence="12">The sequence shown here is derived from an EMBL/GenBank/DDBJ whole genome shotgun (WGS) entry which is preliminary data.</text>
</comment>
<evidence type="ECO:0000313" key="13">
    <source>
        <dbReference type="Proteomes" id="UP001150259"/>
    </source>
</evidence>
<dbReference type="RefSeq" id="WP_272463434.1">
    <property type="nucleotide sequence ID" value="NZ_JAPFQL010000089.1"/>
</dbReference>
<feature type="transmembrane region" description="Helical" evidence="9">
    <location>
        <begin position="153"/>
        <end position="173"/>
    </location>
</feature>
<evidence type="ECO:0000256" key="5">
    <source>
        <dbReference type="ARBA" id="ARBA00022741"/>
    </source>
</evidence>
<evidence type="ECO:0000256" key="6">
    <source>
        <dbReference type="ARBA" id="ARBA00022777"/>
    </source>
</evidence>
<proteinExistence type="predicted"/>
<reference evidence="12 13" key="1">
    <citation type="submission" date="2022-11" db="EMBL/GenBank/DDBJ databases">
        <title>Anaerobic phenanthrene biodegradation by a DNRA strain PheN6.</title>
        <authorList>
            <person name="Zhang Z."/>
        </authorList>
    </citation>
    <scope>NUCLEOTIDE SEQUENCE [LARGE SCALE GENOMIC DNA]</scope>
    <source>
        <strain evidence="12 13">PheN6</strain>
    </source>
</reference>
<feature type="transmembrane region" description="Helical" evidence="9">
    <location>
        <begin position="209"/>
        <end position="235"/>
    </location>
</feature>
<dbReference type="InterPro" id="IPR011712">
    <property type="entry name" value="Sig_transdc_His_kin_sub3_dim/P"/>
</dbReference>
<keyword evidence="9" id="KW-0812">Transmembrane</keyword>
<name>A0ABT5GKY2_9MICO</name>
<evidence type="ECO:0000256" key="2">
    <source>
        <dbReference type="ARBA" id="ARBA00012438"/>
    </source>
</evidence>
<keyword evidence="9" id="KW-0472">Membrane</keyword>
<dbReference type="CDD" id="cd16917">
    <property type="entry name" value="HATPase_UhpB-NarQ-NarX-like"/>
    <property type="match status" value="1"/>
</dbReference>
<dbReference type="InterPro" id="IPR050482">
    <property type="entry name" value="Sensor_HK_TwoCompSys"/>
</dbReference>
<dbReference type="Pfam" id="PF07730">
    <property type="entry name" value="HisKA_3"/>
    <property type="match status" value="1"/>
</dbReference>
<evidence type="ECO:0000256" key="4">
    <source>
        <dbReference type="ARBA" id="ARBA00022679"/>
    </source>
</evidence>
<feature type="domain" description="Signal transduction histidine kinase subgroup 3 dimerisation and phosphoacceptor" evidence="11">
    <location>
        <begin position="344"/>
        <end position="408"/>
    </location>
</feature>
<feature type="transmembrane region" description="Helical" evidence="9">
    <location>
        <begin position="179"/>
        <end position="197"/>
    </location>
</feature>
<dbReference type="GO" id="GO:0016301">
    <property type="term" value="F:kinase activity"/>
    <property type="evidence" value="ECO:0007669"/>
    <property type="project" value="UniProtKB-KW"/>
</dbReference>
<feature type="transmembrane region" description="Helical" evidence="9">
    <location>
        <begin position="283"/>
        <end position="301"/>
    </location>
</feature>
<gene>
    <name evidence="12" type="ORF">OO014_16590</name>
</gene>
<accession>A0ABT5GKY2</accession>
<evidence type="ECO:0000256" key="3">
    <source>
        <dbReference type="ARBA" id="ARBA00022553"/>
    </source>
</evidence>
<sequence>MTSTPSPTPAPAHRPGRWVALGALAVALVLAALLAAGSDVHVDLPKEYQGGAAERPPTFCGSAYDVALFERNGYMGGEVPLNQAEIDAACVRAADWRMVLGGVLALTGGTAALLAGWSALRVRRARHALRRLDMTGPPDPAPLVDRVGAMIGLFYFLVSITAAGVLGLQVWWVNLKEQPAALAFVGIALGAVLLLFLPRLPRETFAACGILAFLLYGGGVMLGLPTVVMALVALFGVTLWTDRRSGLWALAASLGSLALAVLLFFFRYGFYLPSIQTFLSDRVALFLFNSSGVVVLTWAVADQVRAARERTALQAEAASRAAEAAAHQQAEQAARGEVEALADRQRIAREMHDVVAHGLSVMIVQADGARFAAAGDPAAATTALATIAATGRASLSEMRRLLSLLRDDTAPVPEGPQPGLADIGGLVRTIADTGREVRFVVHGDLPGPGSTDAVGVTAYRTVQEALTNVIKHAGADARAWVTLSVDPHRVVVDVVDDGTGPQTAGATGHGLKGMAERVDMVGGHLVTGPDPRGGFRVLATLPRDGEVAG</sequence>
<evidence type="ECO:0000256" key="7">
    <source>
        <dbReference type="ARBA" id="ARBA00022840"/>
    </source>
</evidence>
<keyword evidence="6 12" id="KW-0418">Kinase</keyword>
<organism evidence="12 13">
    <name type="scientific">Intrasporangium calvum</name>
    <dbReference type="NCBI Taxonomy" id="53358"/>
    <lineage>
        <taxon>Bacteria</taxon>
        <taxon>Bacillati</taxon>
        <taxon>Actinomycetota</taxon>
        <taxon>Actinomycetes</taxon>
        <taxon>Micrococcales</taxon>
        <taxon>Intrasporangiaceae</taxon>
        <taxon>Intrasporangium</taxon>
    </lineage>
</organism>
<dbReference type="Pfam" id="PF02518">
    <property type="entry name" value="HATPase_c"/>
    <property type="match status" value="1"/>
</dbReference>
<dbReference type="PANTHER" id="PTHR24421">
    <property type="entry name" value="NITRATE/NITRITE SENSOR PROTEIN NARX-RELATED"/>
    <property type="match status" value="1"/>
</dbReference>
<dbReference type="InterPro" id="IPR003594">
    <property type="entry name" value="HATPase_dom"/>
</dbReference>
<evidence type="ECO:0000256" key="9">
    <source>
        <dbReference type="SAM" id="Phobius"/>
    </source>
</evidence>
<keyword evidence="9" id="KW-1133">Transmembrane helix</keyword>
<evidence type="ECO:0000259" key="10">
    <source>
        <dbReference type="Pfam" id="PF02518"/>
    </source>
</evidence>
<keyword evidence="5" id="KW-0547">Nucleotide-binding</keyword>
<keyword evidence="13" id="KW-1185">Reference proteome</keyword>